<keyword evidence="13" id="KW-0408">Iron</keyword>
<evidence type="ECO:0000256" key="1">
    <source>
        <dbReference type="ARBA" id="ARBA00001974"/>
    </source>
</evidence>
<protein>
    <recommendedName>
        <fullName evidence="17">FAD-binding FR-type domain-containing protein</fullName>
    </recommendedName>
</protein>
<dbReference type="AlphaFoldDB" id="A0A1G2MKQ6"/>
<feature type="transmembrane region" description="Helical" evidence="16">
    <location>
        <begin position="170"/>
        <end position="187"/>
    </location>
</feature>
<dbReference type="GO" id="GO:0016020">
    <property type="term" value="C:membrane"/>
    <property type="evidence" value="ECO:0007669"/>
    <property type="project" value="InterPro"/>
</dbReference>
<dbReference type="Proteomes" id="UP000177130">
    <property type="component" value="Unassembled WGS sequence"/>
</dbReference>
<evidence type="ECO:0000256" key="13">
    <source>
        <dbReference type="ARBA" id="ARBA00023004"/>
    </source>
</evidence>
<evidence type="ECO:0000313" key="19">
    <source>
        <dbReference type="Proteomes" id="UP000177130"/>
    </source>
</evidence>
<organism evidence="18 19">
    <name type="scientific">Candidatus Taylorbacteria bacterium RIFCSPHIGHO2_02_FULL_43_32b</name>
    <dbReference type="NCBI Taxonomy" id="1802306"/>
    <lineage>
        <taxon>Bacteria</taxon>
        <taxon>Candidatus Tayloriibacteriota</taxon>
    </lineage>
</organism>
<dbReference type="PRINTS" id="PR00410">
    <property type="entry name" value="PHEHYDRXLASE"/>
</dbReference>
<evidence type="ECO:0000313" key="18">
    <source>
        <dbReference type="EMBL" id="OHA24510.1"/>
    </source>
</evidence>
<evidence type="ECO:0000256" key="9">
    <source>
        <dbReference type="ARBA" id="ARBA00022827"/>
    </source>
</evidence>
<dbReference type="GO" id="GO:0046872">
    <property type="term" value="F:metal ion binding"/>
    <property type="evidence" value="ECO:0007669"/>
    <property type="project" value="UniProtKB-KW"/>
</dbReference>
<keyword evidence="14" id="KW-0411">Iron-sulfur</keyword>
<evidence type="ECO:0000256" key="2">
    <source>
        <dbReference type="ARBA" id="ARBA00022448"/>
    </source>
</evidence>
<keyword evidence="15 16" id="KW-0472">Membrane</keyword>
<dbReference type="SUPFAM" id="SSF63380">
    <property type="entry name" value="Riboflavin synthase domain-like"/>
    <property type="match status" value="1"/>
</dbReference>
<dbReference type="InterPro" id="IPR050415">
    <property type="entry name" value="MRET"/>
</dbReference>
<evidence type="ECO:0000256" key="15">
    <source>
        <dbReference type="ARBA" id="ARBA00023136"/>
    </source>
</evidence>
<dbReference type="Pfam" id="PF03116">
    <property type="entry name" value="NQR2_RnfD_RnfE"/>
    <property type="match status" value="1"/>
</dbReference>
<evidence type="ECO:0000256" key="5">
    <source>
        <dbReference type="ARBA" id="ARBA00022643"/>
    </source>
</evidence>
<dbReference type="SUPFAM" id="SSF52343">
    <property type="entry name" value="Ferredoxin reductase-like, C-terminal NADP-linked domain"/>
    <property type="match status" value="1"/>
</dbReference>
<keyword evidence="7" id="KW-0001">2Fe-2S</keyword>
<dbReference type="GO" id="GO:0051537">
    <property type="term" value="F:2 iron, 2 sulfur cluster binding"/>
    <property type="evidence" value="ECO:0007669"/>
    <property type="project" value="UniProtKB-KW"/>
</dbReference>
<feature type="transmembrane region" description="Helical" evidence="16">
    <location>
        <begin position="69"/>
        <end position="88"/>
    </location>
</feature>
<feature type="transmembrane region" description="Helical" evidence="16">
    <location>
        <begin position="144"/>
        <end position="163"/>
    </location>
</feature>
<dbReference type="InterPro" id="IPR004338">
    <property type="entry name" value="NqrB/RnfD"/>
</dbReference>
<keyword evidence="3" id="KW-0597">Phosphoprotein</keyword>
<dbReference type="Gene3D" id="3.40.50.80">
    <property type="entry name" value="Nucleotide-binding domain of ferredoxin-NADP reductase (FNR) module"/>
    <property type="match status" value="1"/>
</dbReference>
<evidence type="ECO:0000256" key="7">
    <source>
        <dbReference type="ARBA" id="ARBA00022714"/>
    </source>
</evidence>
<accession>A0A1G2MKQ6</accession>
<sequence>MLKKIDHILNGITMYRLVLYVLMAHALLSYILSLLSIHPYRFLPMFVSSIVIVGACFIFNVLFSYLWKIPANIESVYITALIVFLIFAPPNNSLTIAFFGSAILVSFLAILSKFILVRHRRHIFNPAAIGFVLLYFFTGQTASWYVGGDWRLAVLTILCGFLVVRKIRRFDLVVPFFASVFALMFIISKGSGTDFLLMIWNSVIQSPLPFFAFIMLTEPFTAPASKRERILYGSFTGFLYGLTLILGTKYATPELALVIGNLFSFVISPKMRYLLTLKEKVAISKSTRELVFDSDKVINFKPGQYLEWNLNGNGADDRGNRRFFTIASSPTEKFIRLGVKFYERPSTFKSSLFLLKPGDKIFAGELSGDFILPSEKKKLAFVAGGIGITPFRSMLKYMSDTGQKWDVVLFYSNKTKDDIAYEEEINRYEKSVGVKVVHVLSFPHIAPLFIAERGPLDEEMIIKHCSDYRERIFYVSGPQAMVQSIKRKLIKMQLQLKQIKTDYFPGL</sequence>
<dbReference type="STRING" id="1802306.A3C72_00995"/>
<proteinExistence type="predicted"/>
<dbReference type="InterPro" id="IPR017927">
    <property type="entry name" value="FAD-bd_FR_type"/>
</dbReference>
<feature type="transmembrane region" description="Helical" evidence="16">
    <location>
        <begin position="123"/>
        <end position="138"/>
    </location>
</feature>
<evidence type="ECO:0000256" key="12">
    <source>
        <dbReference type="ARBA" id="ARBA00023002"/>
    </source>
</evidence>
<name>A0A1G2MKQ6_9BACT</name>
<dbReference type="PRINTS" id="PR00371">
    <property type="entry name" value="FPNCR"/>
</dbReference>
<dbReference type="InterPro" id="IPR001709">
    <property type="entry name" value="Flavoprot_Pyr_Nucl_cyt_Rdtase"/>
</dbReference>
<keyword evidence="5" id="KW-0288">FMN</keyword>
<keyword evidence="6 16" id="KW-0812">Transmembrane</keyword>
<feature type="transmembrane region" description="Helical" evidence="16">
    <location>
        <begin position="230"/>
        <end position="250"/>
    </location>
</feature>
<dbReference type="GO" id="GO:0016491">
    <property type="term" value="F:oxidoreductase activity"/>
    <property type="evidence" value="ECO:0007669"/>
    <property type="project" value="UniProtKB-KW"/>
</dbReference>
<evidence type="ECO:0000256" key="11">
    <source>
        <dbReference type="ARBA" id="ARBA00022989"/>
    </source>
</evidence>
<dbReference type="EMBL" id="MHRK01000009">
    <property type="protein sequence ID" value="OHA24510.1"/>
    <property type="molecule type" value="Genomic_DNA"/>
</dbReference>
<evidence type="ECO:0000256" key="10">
    <source>
        <dbReference type="ARBA" id="ARBA00022967"/>
    </source>
</evidence>
<evidence type="ECO:0000256" key="14">
    <source>
        <dbReference type="ARBA" id="ARBA00023014"/>
    </source>
</evidence>
<reference evidence="18 19" key="1">
    <citation type="journal article" date="2016" name="Nat. Commun.">
        <title>Thousands of microbial genomes shed light on interconnected biogeochemical processes in an aquifer system.</title>
        <authorList>
            <person name="Anantharaman K."/>
            <person name="Brown C.T."/>
            <person name="Hug L.A."/>
            <person name="Sharon I."/>
            <person name="Castelle C.J."/>
            <person name="Probst A.J."/>
            <person name="Thomas B.C."/>
            <person name="Singh A."/>
            <person name="Wilkins M.J."/>
            <person name="Karaoz U."/>
            <person name="Brodie E.L."/>
            <person name="Williams K.H."/>
            <person name="Hubbard S.S."/>
            <person name="Banfield J.F."/>
        </authorList>
    </citation>
    <scope>NUCLEOTIDE SEQUENCE [LARGE SCALE GENOMIC DNA]</scope>
</reference>
<keyword evidence="4" id="KW-0285">Flavoprotein</keyword>
<keyword evidence="12" id="KW-0560">Oxidoreductase</keyword>
<dbReference type="InterPro" id="IPR001433">
    <property type="entry name" value="OxRdtase_FAD/NAD-bd"/>
</dbReference>
<evidence type="ECO:0000259" key="17">
    <source>
        <dbReference type="PROSITE" id="PS51384"/>
    </source>
</evidence>
<keyword evidence="2" id="KW-0813">Transport</keyword>
<feature type="transmembrane region" description="Helical" evidence="16">
    <location>
        <begin position="12"/>
        <end position="36"/>
    </location>
</feature>
<dbReference type="InterPro" id="IPR017938">
    <property type="entry name" value="Riboflavin_synthase-like_b-brl"/>
</dbReference>
<dbReference type="PANTHER" id="PTHR47354:SF6">
    <property type="entry name" value="NADH OXIDOREDUCTASE HCR"/>
    <property type="match status" value="1"/>
</dbReference>
<dbReference type="CDD" id="cd00322">
    <property type="entry name" value="FNR_like"/>
    <property type="match status" value="1"/>
</dbReference>
<gene>
    <name evidence="18" type="ORF">A3C72_00995</name>
</gene>
<comment type="caution">
    <text evidence="18">The sequence shown here is derived from an EMBL/GenBank/DDBJ whole genome shotgun (WGS) entry which is preliminary data.</text>
</comment>
<feature type="domain" description="FAD-binding FR-type" evidence="17">
    <location>
        <begin position="270"/>
        <end position="373"/>
    </location>
</feature>
<dbReference type="PROSITE" id="PS51384">
    <property type="entry name" value="FAD_FR"/>
    <property type="match status" value="1"/>
</dbReference>
<keyword evidence="10" id="KW-1278">Translocase</keyword>
<dbReference type="Pfam" id="PF00175">
    <property type="entry name" value="NAD_binding_1"/>
    <property type="match status" value="1"/>
</dbReference>
<feature type="transmembrane region" description="Helical" evidence="16">
    <location>
        <begin position="199"/>
        <end position="218"/>
    </location>
</feature>
<evidence type="ECO:0000256" key="16">
    <source>
        <dbReference type="SAM" id="Phobius"/>
    </source>
</evidence>
<dbReference type="PANTHER" id="PTHR47354">
    <property type="entry name" value="NADH OXIDOREDUCTASE HCR"/>
    <property type="match status" value="1"/>
</dbReference>
<dbReference type="GO" id="GO:0055085">
    <property type="term" value="P:transmembrane transport"/>
    <property type="evidence" value="ECO:0007669"/>
    <property type="project" value="InterPro"/>
</dbReference>
<feature type="transmembrane region" description="Helical" evidence="16">
    <location>
        <begin position="42"/>
        <end position="62"/>
    </location>
</feature>
<evidence type="ECO:0000256" key="8">
    <source>
        <dbReference type="ARBA" id="ARBA00022723"/>
    </source>
</evidence>
<keyword evidence="8" id="KW-0479">Metal-binding</keyword>
<evidence type="ECO:0000256" key="4">
    <source>
        <dbReference type="ARBA" id="ARBA00022630"/>
    </source>
</evidence>
<evidence type="ECO:0000256" key="6">
    <source>
        <dbReference type="ARBA" id="ARBA00022692"/>
    </source>
</evidence>
<dbReference type="InterPro" id="IPR039261">
    <property type="entry name" value="FNR_nucleotide-bd"/>
</dbReference>
<evidence type="ECO:0000256" key="3">
    <source>
        <dbReference type="ARBA" id="ARBA00022553"/>
    </source>
</evidence>
<feature type="transmembrane region" description="Helical" evidence="16">
    <location>
        <begin position="94"/>
        <end position="116"/>
    </location>
</feature>
<keyword evidence="11 16" id="KW-1133">Transmembrane helix</keyword>
<comment type="cofactor">
    <cofactor evidence="1">
        <name>FAD</name>
        <dbReference type="ChEBI" id="CHEBI:57692"/>
    </cofactor>
</comment>
<keyword evidence="9" id="KW-0274">FAD</keyword>
<dbReference type="Gene3D" id="2.40.30.10">
    <property type="entry name" value="Translation factors"/>
    <property type="match status" value="1"/>
</dbReference>